<dbReference type="Pfam" id="PF04536">
    <property type="entry name" value="TPM_phosphatase"/>
    <property type="match status" value="1"/>
</dbReference>
<accession>A0ABS2NRS6</accession>
<evidence type="ECO:0000313" key="5">
    <source>
        <dbReference type="Proteomes" id="UP001314796"/>
    </source>
</evidence>
<dbReference type="InterPro" id="IPR007621">
    <property type="entry name" value="TPM_dom"/>
</dbReference>
<feature type="transmembrane region" description="Helical" evidence="2">
    <location>
        <begin position="199"/>
        <end position="228"/>
    </location>
</feature>
<dbReference type="PANTHER" id="PTHR30373">
    <property type="entry name" value="UPF0603 PROTEIN YGCG"/>
    <property type="match status" value="1"/>
</dbReference>
<evidence type="ECO:0000259" key="3">
    <source>
        <dbReference type="Pfam" id="PF04536"/>
    </source>
</evidence>
<dbReference type="Proteomes" id="UP001314796">
    <property type="component" value="Unassembled WGS sequence"/>
</dbReference>
<dbReference type="EMBL" id="JAFBEE010000015">
    <property type="protein sequence ID" value="MBM7615631.1"/>
    <property type="molecule type" value="Genomic_DNA"/>
</dbReference>
<dbReference type="RefSeq" id="WP_204403045.1">
    <property type="nucleotide sequence ID" value="NZ_JAFBEE010000015.1"/>
</dbReference>
<evidence type="ECO:0000256" key="2">
    <source>
        <dbReference type="SAM" id="Phobius"/>
    </source>
</evidence>
<reference evidence="4 5" key="1">
    <citation type="submission" date="2021-01" db="EMBL/GenBank/DDBJ databases">
        <title>Genomic Encyclopedia of Type Strains, Phase IV (KMG-IV): sequencing the most valuable type-strain genomes for metagenomic binning, comparative biology and taxonomic classification.</title>
        <authorList>
            <person name="Goeker M."/>
        </authorList>
    </citation>
    <scope>NUCLEOTIDE SEQUENCE [LARGE SCALE GENOMIC DNA]</scope>
    <source>
        <strain evidence="4 5">DSM 25890</strain>
    </source>
</reference>
<name>A0ABS2NRS6_9FIRM</name>
<dbReference type="Gene3D" id="3.10.310.50">
    <property type="match status" value="1"/>
</dbReference>
<proteinExistence type="predicted"/>
<protein>
    <recommendedName>
        <fullName evidence="3">TPM domain-containing protein</fullName>
    </recommendedName>
</protein>
<evidence type="ECO:0000313" key="4">
    <source>
        <dbReference type="EMBL" id="MBM7615631.1"/>
    </source>
</evidence>
<feature type="domain" description="TPM" evidence="3">
    <location>
        <begin position="40"/>
        <end position="163"/>
    </location>
</feature>
<feature type="region of interest" description="Disordered" evidence="1">
    <location>
        <begin position="238"/>
        <end position="259"/>
    </location>
</feature>
<keyword evidence="5" id="KW-1185">Reference proteome</keyword>
<gene>
    <name evidence="4" type="ORF">JOC73_002204</name>
</gene>
<keyword evidence="2" id="KW-0812">Transmembrane</keyword>
<keyword evidence="2" id="KW-1133">Transmembrane helix</keyword>
<keyword evidence="2" id="KW-0472">Membrane</keyword>
<comment type="caution">
    <text evidence="4">The sequence shown here is derived from an EMBL/GenBank/DDBJ whole genome shotgun (WGS) entry which is preliminary data.</text>
</comment>
<evidence type="ECO:0000256" key="1">
    <source>
        <dbReference type="SAM" id="MobiDB-lite"/>
    </source>
</evidence>
<sequence length="259" mass="27997">MVTKSKKPKKILLFTSILLLLFTSIVWGVQYPSPTRDFYVNDFANVLSPSAEAYILSTAVELERTTSAQVVVVTMEDLENEALEEYSLGLLREWGIGAKEANNGVLILLDIGGGQSRIEVGYGLEGALPDGKTGRIQDNYMIPYYQQGDYSKGIVEGFNAIANEVYKEYGYEDQIAGDYRDLQDNYRDTTPKKEGVPPIVLIIGLILIVPLIILDFKLTGGAFTYMLIRMLGRGGGNSGGPGNSGGGGSGGGGGSSRRF</sequence>
<organism evidence="4 5">
    <name type="scientific">Alkaliphilus hydrothermalis</name>
    <dbReference type="NCBI Taxonomy" id="1482730"/>
    <lineage>
        <taxon>Bacteria</taxon>
        <taxon>Bacillati</taxon>
        <taxon>Bacillota</taxon>
        <taxon>Clostridia</taxon>
        <taxon>Peptostreptococcales</taxon>
        <taxon>Natronincolaceae</taxon>
        <taxon>Alkaliphilus</taxon>
    </lineage>
</organism>
<dbReference type="PANTHER" id="PTHR30373:SF2">
    <property type="entry name" value="UPF0603 PROTEIN YGCG"/>
    <property type="match status" value="1"/>
</dbReference>